<feature type="transmembrane region" description="Helical" evidence="10">
    <location>
        <begin position="750"/>
        <end position="771"/>
    </location>
</feature>
<evidence type="ECO:0000313" key="13">
    <source>
        <dbReference type="Proteomes" id="UP001153069"/>
    </source>
</evidence>
<dbReference type="InterPro" id="IPR002455">
    <property type="entry name" value="GPCR3_GABA-B"/>
</dbReference>
<organism evidence="12 13">
    <name type="scientific">Seminavis robusta</name>
    <dbReference type="NCBI Taxonomy" id="568900"/>
    <lineage>
        <taxon>Eukaryota</taxon>
        <taxon>Sar</taxon>
        <taxon>Stramenopiles</taxon>
        <taxon>Ochrophyta</taxon>
        <taxon>Bacillariophyta</taxon>
        <taxon>Bacillariophyceae</taxon>
        <taxon>Bacillariophycidae</taxon>
        <taxon>Naviculales</taxon>
        <taxon>Naviculaceae</taxon>
        <taxon>Seminavis</taxon>
    </lineage>
</organism>
<feature type="compositionally biased region" description="Low complexity" evidence="9">
    <location>
        <begin position="878"/>
        <end position="891"/>
    </location>
</feature>
<dbReference type="PANTHER" id="PTHR10519">
    <property type="entry name" value="GABA-B RECEPTOR"/>
    <property type="match status" value="1"/>
</dbReference>
<sequence length="987" mass="110713">MEPSSKQKTKNMASGTVDLYEYAHRRSTRPTYSWAWLFLLQVLLLLHPLTVLGDGPVVPCNSTQFCQDYFQSPNSECVVQSDSDNDDDDANSSSYIMYCSNPFTVGGCLYNMLPGWNRLRVCNSQDTLPTAVDAGHCRLSRYYKEVRFLSQNWESAFITSWIQQIILSELLDVPTSMETGMSGLEVQFYDHPLRMDYGTSNDWSALQRATERHGDCSHPASGANEEEETCAHVNVEVWEGQSDLIDELVAANMVEPSLGNGALGQQSWFIPRITALKDPTLLTYLGMRGPENRHKMAETFLLPTTWHDYCQLVSEDECDTPDDRVTRPPLDDQEGNLYHHANDYRGYFRFTDANNCTLHPTTCHGFMADYPCGWSSYSQPQAVYNDIAIEPIKYTYGELTQIWAAANDTQSHLLLHWWTPEALYQSMVGTDFELLRVSLPPANQDCIEQRITPVERCNESISVQLGDPVGACDEPSFPLQKVLTRSLYDMSKDGPLAAQSPAYDFIKGFTLSDFQLGKIFDYWLEASEYDDIPSYDLRHATCRWVVENWDDLQGFVPRTYPRVFTSDDENNNAKFAHTLQAHPFHIVALSFGICSTLLIVGVAVAVYQQRHRRVMQNAQLEFVSILLVGLVLVALAALVAALPPVNWTCITVAWLFNIGYTLELVPLVVKIAAISRMMRAARKCRRVVLDRTRLVRIVAALCMIAVLFLGVWMGVDPPHKELQLHLTNQQNDRGATIVTTTSHCESNSQAWRFISVTWHVLMLVTATVLAFQTRKLQHGINESQALAILIYSHFFFVVLRVITFFLEDSIGESQAALSRSILLSVDVIATAFIYFIPKLLSSDDDDANRSSVYASTRRMPSSIVSGSVVMPHAPQLGTTTTTTTTTTATTTRNPTCSSGINDSAKNNDVVPVMEDIESFHEDVVVDQEHAPNKEGEDGDDENGILERHFLDDDVSNENAPETDAKPEEAMTMIDGCGLRCRHCGIVN</sequence>
<keyword evidence="13" id="KW-1185">Reference proteome</keyword>
<evidence type="ECO:0000256" key="10">
    <source>
        <dbReference type="SAM" id="Phobius"/>
    </source>
</evidence>
<gene>
    <name evidence="12" type="ORF">SEMRO_548_G164390.1</name>
</gene>
<dbReference type="Pfam" id="PF00003">
    <property type="entry name" value="7tm_3"/>
    <property type="match status" value="1"/>
</dbReference>
<dbReference type="OrthoDB" id="46290at2759"/>
<proteinExistence type="predicted"/>
<reference evidence="12" key="1">
    <citation type="submission" date="2020-06" db="EMBL/GenBank/DDBJ databases">
        <authorList>
            <consortium name="Plant Systems Biology data submission"/>
        </authorList>
    </citation>
    <scope>NUCLEOTIDE SEQUENCE</scope>
    <source>
        <strain evidence="12">D6</strain>
    </source>
</reference>
<dbReference type="PROSITE" id="PS50259">
    <property type="entry name" value="G_PROTEIN_RECEP_F3_4"/>
    <property type="match status" value="1"/>
</dbReference>
<evidence type="ECO:0000256" key="1">
    <source>
        <dbReference type="ARBA" id="ARBA00004141"/>
    </source>
</evidence>
<feature type="transmembrane region" description="Helical" evidence="10">
    <location>
        <begin position="783"/>
        <end position="805"/>
    </location>
</feature>
<evidence type="ECO:0000256" key="7">
    <source>
        <dbReference type="ARBA" id="ARBA00023180"/>
    </source>
</evidence>
<dbReference type="GO" id="GO:0007214">
    <property type="term" value="P:gamma-aminobutyric acid signaling pathway"/>
    <property type="evidence" value="ECO:0007669"/>
    <property type="project" value="TreeGrafter"/>
</dbReference>
<feature type="region of interest" description="Disordered" evidence="9">
    <location>
        <begin position="872"/>
        <end position="907"/>
    </location>
</feature>
<protein>
    <submittedName>
        <fullName evidence="12">7 transmembrane sweet-taste receptor of 3 GCPR</fullName>
    </submittedName>
</protein>
<feature type="transmembrane region" description="Helical" evidence="10">
    <location>
        <begin position="654"/>
        <end position="673"/>
    </location>
</feature>
<dbReference type="AlphaFoldDB" id="A0A9N8E6H3"/>
<keyword evidence="8" id="KW-0807">Transducer</keyword>
<accession>A0A9N8E6H3</accession>
<feature type="compositionally biased region" description="Polar residues" evidence="9">
    <location>
        <begin position="892"/>
        <end position="906"/>
    </location>
</feature>
<comment type="caution">
    <text evidence="12">The sequence shown here is derived from an EMBL/GenBank/DDBJ whole genome shotgun (WGS) entry which is preliminary data.</text>
</comment>
<name>A0A9N8E6H3_9STRA</name>
<feature type="transmembrane region" description="Helical" evidence="10">
    <location>
        <begin position="694"/>
        <end position="715"/>
    </location>
</feature>
<feature type="transmembrane region" description="Helical" evidence="10">
    <location>
        <begin position="619"/>
        <end position="642"/>
    </location>
</feature>
<comment type="subcellular location">
    <subcellularLocation>
        <location evidence="1">Membrane</location>
        <topology evidence="1">Multi-pass membrane protein</topology>
    </subcellularLocation>
</comment>
<dbReference type="Proteomes" id="UP001153069">
    <property type="component" value="Unassembled WGS sequence"/>
</dbReference>
<dbReference type="InterPro" id="IPR017978">
    <property type="entry name" value="GPCR_3_C"/>
</dbReference>
<dbReference type="GO" id="GO:0004965">
    <property type="term" value="F:G protein-coupled GABA receptor activity"/>
    <property type="evidence" value="ECO:0007669"/>
    <property type="project" value="InterPro"/>
</dbReference>
<keyword evidence="4" id="KW-0297">G-protein coupled receptor</keyword>
<keyword evidence="7" id="KW-0325">Glycoprotein</keyword>
<feature type="region of interest" description="Disordered" evidence="9">
    <location>
        <begin position="948"/>
        <end position="967"/>
    </location>
</feature>
<evidence type="ECO:0000256" key="2">
    <source>
        <dbReference type="ARBA" id="ARBA00022692"/>
    </source>
</evidence>
<feature type="transmembrane region" description="Helical" evidence="10">
    <location>
        <begin position="584"/>
        <end position="607"/>
    </location>
</feature>
<evidence type="ECO:0000256" key="3">
    <source>
        <dbReference type="ARBA" id="ARBA00022989"/>
    </source>
</evidence>
<feature type="transmembrane region" description="Helical" evidence="10">
    <location>
        <begin position="817"/>
        <end position="836"/>
    </location>
</feature>
<evidence type="ECO:0000256" key="6">
    <source>
        <dbReference type="ARBA" id="ARBA00023170"/>
    </source>
</evidence>
<evidence type="ECO:0000256" key="4">
    <source>
        <dbReference type="ARBA" id="ARBA00023040"/>
    </source>
</evidence>
<evidence type="ECO:0000313" key="12">
    <source>
        <dbReference type="EMBL" id="CAB9512659.1"/>
    </source>
</evidence>
<keyword evidence="3 10" id="KW-1133">Transmembrane helix</keyword>
<evidence type="ECO:0000256" key="9">
    <source>
        <dbReference type="SAM" id="MobiDB-lite"/>
    </source>
</evidence>
<feature type="domain" description="G-protein coupled receptors family 3 profile" evidence="11">
    <location>
        <begin position="584"/>
        <end position="839"/>
    </location>
</feature>
<dbReference type="PANTHER" id="PTHR10519:SF20">
    <property type="entry name" value="G-PROTEIN COUPLED RECEPTOR 156-RELATED"/>
    <property type="match status" value="1"/>
</dbReference>
<keyword evidence="2 10" id="KW-0812">Transmembrane</keyword>
<evidence type="ECO:0000256" key="5">
    <source>
        <dbReference type="ARBA" id="ARBA00023136"/>
    </source>
</evidence>
<keyword evidence="6 12" id="KW-0675">Receptor</keyword>
<dbReference type="GO" id="GO:0038039">
    <property type="term" value="C:G protein-coupled receptor heterodimeric complex"/>
    <property type="evidence" value="ECO:0007669"/>
    <property type="project" value="TreeGrafter"/>
</dbReference>
<keyword evidence="5 10" id="KW-0472">Membrane</keyword>
<evidence type="ECO:0000256" key="8">
    <source>
        <dbReference type="ARBA" id="ARBA00023224"/>
    </source>
</evidence>
<evidence type="ECO:0000259" key="11">
    <source>
        <dbReference type="PROSITE" id="PS50259"/>
    </source>
</evidence>
<dbReference type="EMBL" id="CAICTM010000547">
    <property type="protein sequence ID" value="CAB9512659.1"/>
    <property type="molecule type" value="Genomic_DNA"/>
</dbReference>